<accession>A0A1Y2HIS7</accession>
<evidence type="ECO:0000313" key="2">
    <source>
        <dbReference type="EMBL" id="ORZ34455.1"/>
    </source>
</evidence>
<proteinExistence type="predicted"/>
<organism evidence="2 3">
    <name type="scientific">Catenaria anguillulae PL171</name>
    <dbReference type="NCBI Taxonomy" id="765915"/>
    <lineage>
        <taxon>Eukaryota</taxon>
        <taxon>Fungi</taxon>
        <taxon>Fungi incertae sedis</taxon>
        <taxon>Blastocladiomycota</taxon>
        <taxon>Blastocladiomycetes</taxon>
        <taxon>Blastocladiales</taxon>
        <taxon>Catenariaceae</taxon>
        <taxon>Catenaria</taxon>
    </lineage>
</organism>
<protein>
    <submittedName>
        <fullName evidence="2">Uncharacterized protein</fullName>
    </submittedName>
</protein>
<name>A0A1Y2HIS7_9FUNG</name>
<feature type="non-terminal residue" evidence="2">
    <location>
        <position position="64"/>
    </location>
</feature>
<feature type="region of interest" description="Disordered" evidence="1">
    <location>
        <begin position="34"/>
        <end position="64"/>
    </location>
</feature>
<dbReference type="Proteomes" id="UP000193411">
    <property type="component" value="Unassembled WGS sequence"/>
</dbReference>
<evidence type="ECO:0000256" key="1">
    <source>
        <dbReference type="SAM" id="MobiDB-lite"/>
    </source>
</evidence>
<dbReference type="AlphaFoldDB" id="A0A1Y2HIS7"/>
<comment type="caution">
    <text evidence="2">The sequence shown here is derived from an EMBL/GenBank/DDBJ whole genome shotgun (WGS) entry which is preliminary data.</text>
</comment>
<reference evidence="2 3" key="1">
    <citation type="submission" date="2016-07" db="EMBL/GenBank/DDBJ databases">
        <title>Pervasive Adenine N6-methylation of Active Genes in Fungi.</title>
        <authorList>
            <consortium name="DOE Joint Genome Institute"/>
            <person name="Mondo S.J."/>
            <person name="Dannebaum R.O."/>
            <person name="Kuo R.C."/>
            <person name="Labutti K."/>
            <person name="Haridas S."/>
            <person name="Kuo A."/>
            <person name="Salamov A."/>
            <person name="Ahrendt S.R."/>
            <person name="Lipzen A."/>
            <person name="Sullivan W."/>
            <person name="Andreopoulos W.B."/>
            <person name="Clum A."/>
            <person name="Lindquist E."/>
            <person name="Daum C."/>
            <person name="Ramamoorthy G.K."/>
            <person name="Gryganskyi A."/>
            <person name="Culley D."/>
            <person name="Magnuson J.K."/>
            <person name="James T.Y."/>
            <person name="O'Malley M.A."/>
            <person name="Stajich J.E."/>
            <person name="Spatafora J.W."/>
            <person name="Visel A."/>
            <person name="Grigoriev I.V."/>
        </authorList>
    </citation>
    <scope>NUCLEOTIDE SEQUENCE [LARGE SCALE GENOMIC DNA]</scope>
    <source>
        <strain evidence="2 3">PL171</strain>
    </source>
</reference>
<feature type="compositionally biased region" description="Polar residues" evidence="1">
    <location>
        <begin position="43"/>
        <end position="55"/>
    </location>
</feature>
<gene>
    <name evidence="2" type="ORF">BCR44DRAFT_1436260</name>
</gene>
<sequence>MVRPRMAYGIPPASKAGVSRPFCFLKPRRPKCCSSRRRPAIKSGTSMLSNGQPRQCHSVRRCSK</sequence>
<keyword evidence="3" id="KW-1185">Reference proteome</keyword>
<dbReference type="EMBL" id="MCFL01000028">
    <property type="protein sequence ID" value="ORZ34455.1"/>
    <property type="molecule type" value="Genomic_DNA"/>
</dbReference>
<evidence type="ECO:0000313" key="3">
    <source>
        <dbReference type="Proteomes" id="UP000193411"/>
    </source>
</evidence>